<dbReference type="OrthoDB" id="9793490at2"/>
<dbReference type="PROSITE" id="PS50928">
    <property type="entry name" value="ABC_TM1"/>
    <property type="match status" value="1"/>
</dbReference>
<evidence type="ECO:0000256" key="1">
    <source>
        <dbReference type="ARBA" id="ARBA00004651"/>
    </source>
</evidence>
<evidence type="ECO:0000256" key="3">
    <source>
        <dbReference type="ARBA" id="ARBA00022475"/>
    </source>
</evidence>
<feature type="transmembrane region" description="Helical" evidence="7">
    <location>
        <begin position="203"/>
        <end position="226"/>
    </location>
</feature>
<comment type="similarity">
    <text evidence="7">Belongs to the binding-protein-dependent transport system permease family.</text>
</comment>
<dbReference type="GO" id="GO:0048473">
    <property type="term" value="P:D-methionine transmembrane transport"/>
    <property type="evidence" value="ECO:0007669"/>
    <property type="project" value="TreeGrafter"/>
</dbReference>
<feature type="transmembrane region" description="Helical" evidence="7">
    <location>
        <begin position="96"/>
        <end position="120"/>
    </location>
</feature>
<dbReference type="STRING" id="1404245.CGLY_04110"/>
<dbReference type="AlphaFoldDB" id="X5E782"/>
<keyword evidence="2 7" id="KW-0813">Transport</keyword>
<feature type="transmembrane region" description="Helical" evidence="7">
    <location>
        <begin position="32"/>
        <end position="55"/>
    </location>
</feature>
<gene>
    <name evidence="9" type="primary">metI</name>
    <name evidence="9" type="ORF">CGLY_04110</name>
</gene>
<evidence type="ECO:0000313" key="10">
    <source>
        <dbReference type="Proteomes" id="UP000023703"/>
    </source>
</evidence>
<name>X5E782_9CORY</name>
<organism evidence="9 10">
    <name type="scientific">Corynebacterium glyciniphilum AJ 3170</name>
    <dbReference type="NCBI Taxonomy" id="1404245"/>
    <lineage>
        <taxon>Bacteria</taxon>
        <taxon>Bacillati</taxon>
        <taxon>Actinomycetota</taxon>
        <taxon>Actinomycetes</taxon>
        <taxon>Mycobacteriales</taxon>
        <taxon>Corynebacteriaceae</taxon>
        <taxon>Corynebacterium</taxon>
    </lineage>
</organism>
<evidence type="ECO:0000259" key="8">
    <source>
        <dbReference type="PROSITE" id="PS50928"/>
    </source>
</evidence>
<feature type="transmembrane region" description="Helical" evidence="7">
    <location>
        <begin position="67"/>
        <end position="90"/>
    </location>
</feature>
<feature type="transmembrane region" description="Helical" evidence="7">
    <location>
        <begin position="148"/>
        <end position="173"/>
    </location>
</feature>
<dbReference type="SUPFAM" id="SSF161098">
    <property type="entry name" value="MetI-like"/>
    <property type="match status" value="1"/>
</dbReference>
<dbReference type="HOGENOM" id="CLU_077375_0_1_11"/>
<dbReference type="Proteomes" id="UP000023703">
    <property type="component" value="Chromosome"/>
</dbReference>
<comment type="subcellular location">
    <subcellularLocation>
        <location evidence="1 7">Cell membrane</location>
        <topology evidence="1 7">Multi-pass membrane protein</topology>
    </subcellularLocation>
</comment>
<dbReference type="InterPro" id="IPR035906">
    <property type="entry name" value="MetI-like_sf"/>
</dbReference>
<accession>X5E782</accession>
<evidence type="ECO:0000313" key="9">
    <source>
        <dbReference type="EMBL" id="AHW63270.1"/>
    </source>
</evidence>
<dbReference type="eggNOG" id="COG2011">
    <property type="taxonomic scope" value="Bacteria"/>
</dbReference>
<dbReference type="PANTHER" id="PTHR30450">
    <property type="entry name" value="ABC TRANSPORTER PERMEASE"/>
    <property type="match status" value="1"/>
</dbReference>
<reference evidence="9 10" key="1">
    <citation type="journal article" date="2015" name="Int. J. Syst. Evol. Microbiol.">
        <title>Revisiting Corynebacterium glyciniphilum (ex Kubota et al., 1972) sp. nov., nom. rev., isolated from putrefied banana.</title>
        <authorList>
            <person name="Al-Dilaimi A."/>
            <person name="Bednarz H."/>
            <person name="Lomker A."/>
            <person name="Niehaus K."/>
            <person name="Kalinowski J."/>
            <person name="Ruckert C."/>
        </authorList>
    </citation>
    <scope>NUCLEOTIDE SEQUENCE [LARGE SCALE GENOMIC DNA]</scope>
    <source>
        <strain evidence="9">AJ 3170</strain>
    </source>
</reference>
<dbReference type="InterPro" id="IPR000515">
    <property type="entry name" value="MetI-like"/>
</dbReference>
<evidence type="ECO:0000256" key="2">
    <source>
        <dbReference type="ARBA" id="ARBA00022448"/>
    </source>
</evidence>
<evidence type="ECO:0000256" key="6">
    <source>
        <dbReference type="ARBA" id="ARBA00023136"/>
    </source>
</evidence>
<dbReference type="Pfam" id="PF00528">
    <property type="entry name" value="BPD_transp_1"/>
    <property type="match status" value="1"/>
</dbReference>
<dbReference type="GO" id="GO:0005886">
    <property type="term" value="C:plasma membrane"/>
    <property type="evidence" value="ECO:0007669"/>
    <property type="project" value="UniProtKB-SubCell"/>
</dbReference>
<dbReference type="PANTHER" id="PTHR30450:SF14">
    <property type="entry name" value="TRANSPORTER, PERMEASE PROTEIN, PUTATIVE-RELATED"/>
    <property type="match status" value="1"/>
</dbReference>
<keyword evidence="4 7" id="KW-0812">Transmembrane</keyword>
<sequence>MSSTSTDTLLLAKDTNWDFLTPIYQDAIVETLYMAIWGLVIGGVVGLVLGILLYTTRGGGVLANRPVFWVLNILVNIVRPIPFIILLTALGPLTKIVTGSILGINAATFAIIIAASFGAARIVEQNLVSIDPGVIEAARSMGAGPFRIIFTVIIPEALGPLILGATFMFIAIIDMSAMAGYIGAGGLGDFAIQYGYRAFDNNVTYVALITIIVIVQAAQLLGNWLARRIMRR</sequence>
<keyword evidence="10" id="KW-1185">Reference proteome</keyword>
<evidence type="ECO:0000256" key="4">
    <source>
        <dbReference type="ARBA" id="ARBA00022692"/>
    </source>
</evidence>
<keyword evidence="6 7" id="KW-0472">Membrane</keyword>
<feature type="domain" description="ABC transmembrane type-1" evidence="8">
    <location>
        <begin position="28"/>
        <end position="222"/>
    </location>
</feature>
<dbReference type="KEGG" id="cgy:CGLY_04110"/>
<dbReference type="InterPro" id="IPR051322">
    <property type="entry name" value="AA_ABC_Transporter_Permease"/>
</dbReference>
<dbReference type="Gene3D" id="1.10.3720.10">
    <property type="entry name" value="MetI-like"/>
    <property type="match status" value="1"/>
</dbReference>
<keyword evidence="3" id="KW-1003">Cell membrane</keyword>
<proteinExistence type="inferred from homology"/>
<evidence type="ECO:0000256" key="5">
    <source>
        <dbReference type="ARBA" id="ARBA00022989"/>
    </source>
</evidence>
<keyword evidence="5 7" id="KW-1133">Transmembrane helix</keyword>
<evidence type="ECO:0000256" key="7">
    <source>
        <dbReference type="RuleBase" id="RU363032"/>
    </source>
</evidence>
<protein>
    <submittedName>
        <fullName evidence="9">ABC-type methionine transporter, permease subunit</fullName>
    </submittedName>
</protein>
<dbReference type="RefSeq" id="WP_038546515.1">
    <property type="nucleotide sequence ID" value="NZ_CP006842.1"/>
</dbReference>
<dbReference type="CDD" id="cd06261">
    <property type="entry name" value="TM_PBP2"/>
    <property type="match status" value="1"/>
</dbReference>
<dbReference type="EMBL" id="CP006842">
    <property type="protein sequence ID" value="AHW63270.1"/>
    <property type="molecule type" value="Genomic_DNA"/>
</dbReference>